<dbReference type="AlphaFoldDB" id="A0A0A8YA65"/>
<dbReference type="EMBL" id="GBRH01275647">
    <property type="protein sequence ID" value="JAD22248.1"/>
    <property type="molecule type" value="Transcribed_RNA"/>
</dbReference>
<name>A0A0A8YA65_ARUDO</name>
<accession>A0A0A8YA65</accession>
<proteinExistence type="predicted"/>
<sequence length="18" mass="2079">MASAYQDWLASSVPRHYP</sequence>
<protein>
    <submittedName>
        <fullName evidence="1">Uncharacterized protein</fullName>
    </submittedName>
</protein>
<reference evidence="1" key="2">
    <citation type="journal article" date="2015" name="Data Brief">
        <title>Shoot transcriptome of the giant reed, Arundo donax.</title>
        <authorList>
            <person name="Barrero R.A."/>
            <person name="Guerrero F.D."/>
            <person name="Moolhuijzen P."/>
            <person name="Goolsby J.A."/>
            <person name="Tidwell J."/>
            <person name="Bellgard S.E."/>
            <person name="Bellgard M.I."/>
        </authorList>
    </citation>
    <scope>NUCLEOTIDE SEQUENCE</scope>
    <source>
        <tissue evidence="1">Shoot tissue taken approximately 20 cm above the soil surface</tissue>
    </source>
</reference>
<evidence type="ECO:0000313" key="1">
    <source>
        <dbReference type="EMBL" id="JAD22248.1"/>
    </source>
</evidence>
<organism evidence="1">
    <name type="scientific">Arundo donax</name>
    <name type="common">Giant reed</name>
    <name type="synonym">Donax arundinaceus</name>
    <dbReference type="NCBI Taxonomy" id="35708"/>
    <lineage>
        <taxon>Eukaryota</taxon>
        <taxon>Viridiplantae</taxon>
        <taxon>Streptophyta</taxon>
        <taxon>Embryophyta</taxon>
        <taxon>Tracheophyta</taxon>
        <taxon>Spermatophyta</taxon>
        <taxon>Magnoliopsida</taxon>
        <taxon>Liliopsida</taxon>
        <taxon>Poales</taxon>
        <taxon>Poaceae</taxon>
        <taxon>PACMAD clade</taxon>
        <taxon>Arundinoideae</taxon>
        <taxon>Arundineae</taxon>
        <taxon>Arundo</taxon>
    </lineage>
</organism>
<reference evidence="1" key="1">
    <citation type="submission" date="2014-09" db="EMBL/GenBank/DDBJ databases">
        <authorList>
            <person name="Magalhaes I.L.F."/>
            <person name="Oliveira U."/>
            <person name="Santos F.R."/>
            <person name="Vidigal T.H.D.A."/>
            <person name="Brescovit A.D."/>
            <person name="Santos A.J."/>
        </authorList>
    </citation>
    <scope>NUCLEOTIDE SEQUENCE</scope>
    <source>
        <tissue evidence="1">Shoot tissue taken approximately 20 cm above the soil surface</tissue>
    </source>
</reference>